<dbReference type="PANTHER" id="PTHR39963">
    <property type="entry name" value="SLL0983 PROTEIN"/>
    <property type="match status" value="1"/>
</dbReference>
<dbReference type="CDD" id="cd02440">
    <property type="entry name" value="AdoMet_MTases"/>
    <property type="match status" value="1"/>
</dbReference>
<sequence>MIRTPHFPLQSTADGSFTFFSDEFGETFHSSSGAKQEAEKKFVEPCQLREKAKANNSLKLLDVCYGLGYNSAAALEAIWTANPDCQVELIALELDRSVPRQAIAEQLLVRWSPPIPDLLKELAENYRVKTGRLDARLLIGDAREKIQQVQQSGFQADAIFLDPFSPPKCPQLWTVEFLAIVARCLKPDGRLATYSCAASVRTALQLAGLRVGASNSVGRRSPGTVASFCDRDLPPLSQQESEHLQTRAAIPYRDPQLQNSVAAIAEQRRIEQRSSSLEPTSQWKKRWSRVFTDINSIPVDSRK</sequence>
<protein>
    <recommendedName>
        <fullName evidence="1">MnmC-like methyltransferase domain-containing protein</fullName>
    </recommendedName>
</protein>
<feature type="domain" description="MnmC-like methyltransferase" evidence="1">
    <location>
        <begin position="115"/>
        <end position="227"/>
    </location>
</feature>
<dbReference type="InterPro" id="IPR008471">
    <property type="entry name" value="MnmC-like_methylTransf"/>
</dbReference>
<accession>A0A1U7HGT3</accession>
<keyword evidence="3" id="KW-1185">Reference proteome</keyword>
<evidence type="ECO:0000259" key="1">
    <source>
        <dbReference type="Pfam" id="PF05430"/>
    </source>
</evidence>
<proteinExistence type="predicted"/>
<dbReference type="Pfam" id="PF05430">
    <property type="entry name" value="Methyltransf_30"/>
    <property type="match status" value="1"/>
</dbReference>
<gene>
    <name evidence="2" type="ORF">NIES593_11785</name>
</gene>
<evidence type="ECO:0000313" key="2">
    <source>
        <dbReference type="EMBL" id="OKH22796.1"/>
    </source>
</evidence>
<dbReference type="Proteomes" id="UP000186868">
    <property type="component" value="Unassembled WGS sequence"/>
</dbReference>
<dbReference type="STRING" id="1921803.NIES593_11785"/>
<dbReference type="InterPro" id="IPR029063">
    <property type="entry name" value="SAM-dependent_MTases_sf"/>
</dbReference>
<dbReference type="PANTHER" id="PTHR39963:SF1">
    <property type="entry name" value="MNMC-LIKE METHYLTRANSFERASE DOMAIN-CONTAINING PROTEIN"/>
    <property type="match status" value="1"/>
</dbReference>
<reference evidence="2 3" key="1">
    <citation type="submission" date="2016-11" db="EMBL/GenBank/DDBJ databases">
        <title>Draft Genome Sequences of Nine Cyanobacterial Strains from Diverse Habitats.</title>
        <authorList>
            <person name="Zhu T."/>
            <person name="Hou S."/>
            <person name="Lu X."/>
            <person name="Hess W.R."/>
        </authorList>
    </citation>
    <scope>NUCLEOTIDE SEQUENCE [LARGE SCALE GENOMIC DNA]</scope>
    <source>
        <strain evidence="2 3">NIES-593</strain>
    </source>
</reference>
<comment type="caution">
    <text evidence="2">The sequence shown here is derived from an EMBL/GenBank/DDBJ whole genome shotgun (WGS) entry which is preliminary data.</text>
</comment>
<evidence type="ECO:0000313" key="3">
    <source>
        <dbReference type="Proteomes" id="UP000186868"/>
    </source>
</evidence>
<name>A0A1U7HGT3_9CYAN</name>
<dbReference type="SUPFAM" id="SSF53335">
    <property type="entry name" value="S-adenosyl-L-methionine-dependent methyltransferases"/>
    <property type="match status" value="1"/>
</dbReference>
<dbReference type="GO" id="GO:0016645">
    <property type="term" value="F:oxidoreductase activity, acting on the CH-NH group of donors"/>
    <property type="evidence" value="ECO:0007669"/>
    <property type="project" value="InterPro"/>
</dbReference>
<dbReference type="OrthoDB" id="9786494at2"/>
<organism evidence="2 3">
    <name type="scientific">Hydrococcus rivularis NIES-593</name>
    <dbReference type="NCBI Taxonomy" id="1921803"/>
    <lineage>
        <taxon>Bacteria</taxon>
        <taxon>Bacillati</taxon>
        <taxon>Cyanobacteriota</taxon>
        <taxon>Cyanophyceae</taxon>
        <taxon>Pleurocapsales</taxon>
        <taxon>Hydrococcaceae</taxon>
        <taxon>Hydrococcus</taxon>
    </lineage>
</organism>
<dbReference type="Gene3D" id="3.40.50.150">
    <property type="entry name" value="Vaccinia Virus protein VP39"/>
    <property type="match status" value="1"/>
</dbReference>
<dbReference type="EMBL" id="MRCB01000012">
    <property type="protein sequence ID" value="OKH22796.1"/>
    <property type="molecule type" value="Genomic_DNA"/>
</dbReference>
<dbReference type="AlphaFoldDB" id="A0A1U7HGT3"/>
<dbReference type="RefSeq" id="WP_073599763.1">
    <property type="nucleotide sequence ID" value="NZ_MRCB01000012.1"/>
</dbReference>